<dbReference type="InterPro" id="IPR015943">
    <property type="entry name" value="WD40/YVTN_repeat-like_dom_sf"/>
</dbReference>
<feature type="compositionally biased region" description="Acidic residues" evidence="18">
    <location>
        <begin position="478"/>
        <end position="487"/>
    </location>
</feature>
<dbReference type="GO" id="GO:0070971">
    <property type="term" value="C:endoplasmic reticulum exit site"/>
    <property type="evidence" value="ECO:0007669"/>
    <property type="project" value="TreeGrafter"/>
</dbReference>
<dbReference type="InterPro" id="IPR040251">
    <property type="entry name" value="SEC31-like"/>
</dbReference>
<evidence type="ECO:0000256" key="6">
    <source>
        <dbReference type="ARBA" id="ARBA00022448"/>
    </source>
</evidence>
<dbReference type="eggNOG" id="KOG0307">
    <property type="taxonomic scope" value="Eukaryota"/>
</dbReference>
<feature type="region of interest" description="Disordered" evidence="18">
    <location>
        <begin position="874"/>
        <end position="1167"/>
    </location>
</feature>
<comment type="function">
    <text evidence="16">Component of the coat protein complex II (COPII) which promotes the formation of transport vesicles from the endoplasmic reticulum (ER). The coat has two main functions, the physical deformation of the endoplasmic reticulum membrane into vesicles and the selection of cargo molecules.</text>
</comment>
<dbReference type="HOGENOM" id="CLU_003033_2_0_1"/>
<dbReference type="InterPro" id="IPR036322">
    <property type="entry name" value="WD40_repeat_dom_sf"/>
</dbReference>
<evidence type="ECO:0000256" key="2">
    <source>
        <dbReference type="ARBA" id="ARBA00004397"/>
    </source>
</evidence>
<dbReference type="GO" id="GO:0030127">
    <property type="term" value="C:COPII vesicle coat"/>
    <property type="evidence" value="ECO:0007669"/>
    <property type="project" value="TreeGrafter"/>
</dbReference>
<evidence type="ECO:0000256" key="10">
    <source>
        <dbReference type="ARBA" id="ARBA00022801"/>
    </source>
</evidence>
<dbReference type="Gene3D" id="2.130.10.10">
    <property type="entry name" value="YVTN repeat-like/Quinoprotein amine dehydrogenase"/>
    <property type="match status" value="1"/>
</dbReference>
<dbReference type="EMBL" id="KI440857">
    <property type="protein sequence ID" value="ERS94982.1"/>
    <property type="molecule type" value="Genomic_DNA"/>
</dbReference>
<keyword evidence="21" id="KW-1185">Reference proteome</keyword>
<dbReference type="InterPro" id="IPR024298">
    <property type="entry name" value="Sec16_Sec23-bd"/>
</dbReference>
<evidence type="ECO:0000256" key="17">
    <source>
        <dbReference type="PROSITE-ProRule" id="PRU00221"/>
    </source>
</evidence>
<dbReference type="PANTHER" id="PTHR13923:SF11">
    <property type="entry name" value="SECRETORY 31, ISOFORM D"/>
    <property type="match status" value="1"/>
</dbReference>
<feature type="repeat" description="WD" evidence="17">
    <location>
        <begin position="164"/>
        <end position="206"/>
    </location>
</feature>
<evidence type="ECO:0000256" key="3">
    <source>
        <dbReference type="ARBA" id="ARBA00009358"/>
    </source>
</evidence>
<keyword evidence="7 17" id="KW-0853">WD repeat</keyword>
<keyword evidence="11" id="KW-0256">Endoplasmic reticulum</keyword>
<evidence type="ECO:0000313" key="21">
    <source>
        <dbReference type="Proteomes" id="UP000018087"/>
    </source>
</evidence>
<dbReference type="GO" id="GO:0005576">
    <property type="term" value="C:extracellular region"/>
    <property type="evidence" value="ECO:0007669"/>
    <property type="project" value="InterPro"/>
</dbReference>
<evidence type="ECO:0000256" key="4">
    <source>
        <dbReference type="ARBA" id="ARBA00013507"/>
    </source>
</evidence>
<dbReference type="FunFam" id="2.130.10.10:FF:000193">
    <property type="entry name" value="Protein transport protein SEC31, putative"/>
    <property type="match status" value="1"/>
</dbReference>
<keyword evidence="12" id="KW-0931">ER-Golgi transport</keyword>
<dbReference type="GO" id="GO:0005789">
    <property type="term" value="C:endoplasmic reticulum membrane"/>
    <property type="evidence" value="ECO:0007669"/>
    <property type="project" value="UniProtKB-SubCell"/>
</dbReference>
<dbReference type="SMART" id="SM00320">
    <property type="entry name" value="WD40"/>
    <property type="match status" value="6"/>
</dbReference>
<evidence type="ECO:0000256" key="9">
    <source>
        <dbReference type="ARBA" id="ARBA00022737"/>
    </source>
</evidence>
<evidence type="ECO:0000259" key="19">
    <source>
        <dbReference type="Pfam" id="PF12931"/>
    </source>
</evidence>
<evidence type="ECO:0000256" key="8">
    <source>
        <dbReference type="ARBA" id="ARBA00022729"/>
    </source>
</evidence>
<feature type="compositionally biased region" description="Pro residues" evidence="18">
    <location>
        <begin position="1047"/>
        <end position="1058"/>
    </location>
</feature>
<comment type="similarity">
    <text evidence="3">Belongs to the WD repeat SEC31 family.</text>
</comment>
<name>U7PHI6_SPOS1</name>
<dbReference type="PANTHER" id="PTHR13923">
    <property type="entry name" value="SEC31-RELATED PROTEIN"/>
    <property type="match status" value="1"/>
</dbReference>
<dbReference type="GO" id="GO:0090110">
    <property type="term" value="P:COPII-coated vesicle cargo loading"/>
    <property type="evidence" value="ECO:0007669"/>
    <property type="project" value="TreeGrafter"/>
</dbReference>
<feature type="region of interest" description="Disordered" evidence="18">
    <location>
        <begin position="474"/>
        <end position="525"/>
    </location>
</feature>
<proteinExistence type="inferred from homology"/>
<dbReference type="AlphaFoldDB" id="U7PHI6"/>
<gene>
    <name evidence="20" type="ORF">HMPREF1624_08694</name>
</gene>
<evidence type="ECO:0000313" key="20">
    <source>
        <dbReference type="EMBL" id="ERS94982.1"/>
    </source>
</evidence>
<dbReference type="STRING" id="1391915.U7PHI6"/>
<dbReference type="Pfam" id="PF10503">
    <property type="entry name" value="Esterase_PHB"/>
    <property type="match status" value="1"/>
</dbReference>
<evidence type="ECO:0000256" key="14">
    <source>
        <dbReference type="ARBA" id="ARBA00023136"/>
    </source>
</evidence>
<comment type="subcellular location">
    <subcellularLocation>
        <location evidence="1">Cytoplasmic vesicle</location>
        <location evidence="1">COPII-coated vesicle membrane</location>
        <topology evidence="1">Peripheral membrane protein</topology>
        <orientation evidence="1">Cytoplasmic side</orientation>
    </subcellularLocation>
    <subcellularLocation>
        <location evidence="2">Endoplasmic reticulum membrane</location>
        <topology evidence="2">Peripheral membrane protein</topology>
        <orientation evidence="2">Cytoplasmic side</orientation>
    </subcellularLocation>
</comment>
<feature type="compositionally biased region" description="Polar residues" evidence="18">
    <location>
        <begin position="807"/>
        <end position="819"/>
    </location>
</feature>
<dbReference type="GO" id="GO:0007029">
    <property type="term" value="P:endoplasmic reticulum organization"/>
    <property type="evidence" value="ECO:0007669"/>
    <property type="project" value="TreeGrafter"/>
</dbReference>
<keyword evidence="6" id="KW-0813">Transport</keyword>
<dbReference type="SUPFAM" id="SSF53474">
    <property type="entry name" value="alpha/beta-Hydrolases"/>
    <property type="match status" value="2"/>
</dbReference>
<keyword evidence="9" id="KW-0677">Repeat</keyword>
<dbReference type="InterPro" id="IPR001680">
    <property type="entry name" value="WD40_rpt"/>
</dbReference>
<feature type="region of interest" description="Disordered" evidence="18">
    <location>
        <begin position="802"/>
        <end position="842"/>
    </location>
</feature>
<feature type="domain" description="Sec16 Sec23-binding" evidence="19">
    <location>
        <begin position="564"/>
        <end position="788"/>
    </location>
</feature>
<feature type="compositionally biased region" description="Low complexity" evidence="18">
    <location>
        <begin position="874"/>
        <end position="889"/>
    </location>
</feature>
<evidence type="ECO:0000256" key="1">
    <source>
        <dbReference type="ARBA" id="ARBA00004299"/>
    </source>
</evidence>
<protein>
    <recommendedName>
        <fullName evidence="5">Protein transport protein SEC31</fullName>
    </recommendedName>
    <alternativeName>
        <fullName evidence="4">Protein transport protein sec31</fullName>
    </alternativeName>
</protein>
<feature type="compositionally biased region" description="Basic and acidic residues" evidence="18">
    <location>
        <begin position="506"/>
        <end position="515"/>
    </location>
</feature>
<keyword evidence="14" id="KW-0472">Membrane</keyword>
<dbReference type="Gene3D" id="1.25.40.1030">
    <property type="match status" value="1"/>
</dbReference>
<dbReference type="NCBIfam" id="TIGR01840">
    <property type="entry name" value="esterase_phb"/>
    <property type="match status" value="1"/>
</dbReference>
<dbReference type="Pfam" id="PF00400">
    <property type="entry name" value="WD40"/>
    <property type="match status" value="1"/>
</dbReference>
<evidence type="ECO:0000256" key="11">
    <source>
        <dbReference type="ARBA" id="ARBA00022824"/>
    </source>
</evidence>
<dbReference type="OrthoDB" id="542917at2759"/>
<feature type="compositionally biased region" description="Low complexity" evidence="18">
    <location>
        <begin position="1128"/>
        <end position="1142"/>
    </location>
</feature>
<dbReference type="SUPFAM" id="SSF50978">
    <property type="entry name" value="WD40 repeat-like"/>
    <property type="match status" value="1"/>
</dbReference>
<sequence>MVHLREIPRTAVFAWSPGTGKPFLVSGTRAGAVDADFSDETKLEIWDLSLDSLGHAVELQPIHSITTDSRFYDIAWGPPDADHPRGIIAGALENGSLDLWDAEKLATGASDAHIERATKHSGAIRAVQFNPLKPQILATAGANGELFIYNVEDIQNPFRLGNAAASRVDDIECLAWNKKVSHILASGSSGGLVTVWDVKTKKASLTLNNNRKAVSAIAWDPTNSTKLITASPDDNTPVIYLWNLRNSNAPEKTLTGHEQGVLSLSWCTQDPNIMISCGKDNRTLVWNPNTGDMFGELQEGTNWAFLTRFNPENPNLSATAAFDGKISIQTIQTTNNSADAQVAAQSSMDAEDFFATAHASPSVVNFSLPTPPNWYLKPIGAAFGFGGKVVYFTLNDTPAGQPQSSTVHIERFSADSDVAPTTEKFEKALQSGDVKSICDSHIEGAKTDEEKADWEVLETLIDENPRHKVIRRLGFTQDDAETDAPDTDGDKRQAATKSESGPSKDAIGEKKKDNHMSNLFGDGEDADGDDEFLAGLSREKGGVKLSQPFHLLGQGNTALEDVITKAVMLGNFTRAVDICLRENRIADAFVIANCGGKDLVQKVQTAYLAEASGSPSYLRLLGSVISEDLWDIVHNADLANWKEALATLCTFAKPTEFPNFCEGLGDRILEAGSRKDASLCYLIGSKLEKVVEIWITELEEAEKAGVKDNMEDSSFAVHAKSLQQFIEKVTVFRYVTKFSEPEATLASGWKLASLYDKYIEYADIMASTGLMSVAQHYLDLVPTTYEAAELARSRVKLAIQKSAPVQRATTAGQSRTPATRTPLVGVGYPAPPPLTNQVRGGVTPTNLYSAPAPLASSSPYAPAGIPQHGPYPSVAAPSYSSQSYAPPQQTSTYAPPLGAYGAPSANPYGAPPRNATPTSLPPPPKAKDVGSWNDVPMVTKAPIRKTTPSVAPITAPFGSQTFSGPPPPNSPYGAGSRGGSTPPPPPKGPAPPRVSSPLVGLPSNTINAPPRPPSSVANAYAPPPPATGSTPSLSMNRPAPRTDSPYNTPPTGAPPPSRYAPAPSAQQGSPAGLTQNGASIEPLPGSARTPSGQYAPPPAAALGQYAPPAFDTGLGTSGPPPVGSHLSAGGPPRATPSAAATATPPPPQTTGPPLRKSKYPAGDRSHIPPKAQKLVQVLESDLQRVAARAPETFKPQVNDTRKRLNLLFDHLNNAELVKDDTIQQLHDLAIALESKAYDSAQKLQVDIHREKSEECGHWMHLSLATAALVASTQAALVSVSNFGDNPTGLQMSIYVPNKLATKPAVILAMHTCGGTGQQYLQMSGYTTLADAKGFLVIYPTTTHDNNCWDVASKKSLTHEGGGDSQTLANMIRYTISKYGADPAKVFATGSSSGCMMTNVMMAVYPDIIAAATCYSGVAAGCLAGSPGSSPSTANPNCASGRIVKSGAEWAAEVRGMYPGWNGSYPRLATWHGHADTFVSYLNLQEQIKEWSTLLDVTYVKNLTATPQAGYTEMVFGDGTKFVAYSAEGVGHTVPVHPQEDLKWFGIV</sequence>
<evidence type="ECO:0000256" key="7">
    <source>
        <dbReference type="ARBA" id="ARBA00022574"/>
    </source>
</evidence>
<keyword evidence="10" id="KW-0378">Hydrolase</keyword>
<dbReference type="Proteomes" id="UP000018087">
    <property type="component" value="Unassembled WGS sequence"/>
</dbReference>
<dbReference type="InterPro" id="IPR010126">
    <property type="entry name" value="Esterase_phb"/>
</dbReference>
<reference evidence="21" key="1">
    <citation type="journal article" date="2014" name="Genome Announc.">
        <title>Genome sequence of the pathogenic fungus Sporothrix schenckii (ATCC 58251).</title>
        <authorList>
            <person name="Cuomo C.A."/>
            <person name="Rodriguez-Del Valle N."/>
            <person name="Perez-Sanchez L."/>
            <person name="Abouelleil A."/>
            <person name="Goldberg J."/>
            <person name="Young S."/>
            <person name="Zeng Q."/>
            <person name="Birren B.W."/>
        </authorList>
    </citation>
    <scope>NUCLEOTIDE SEQUENCE [LARGE SCALE GENOMIC DNA]</scope>
    <source>
        <strain evidence="21">ATCC 58251 / de Perez 2211183</strain>
    </source>
</reference>
<dbReference type="GO" id="GO:0016787">
    <property type="term" value="F:hydrolase activity"/>
    <property type="evidence" value="ECO:0007669"/>
    <property type="project" value="UniProtKB-KW"/>
</dbReference>
<dbReference type="GO" id="GO:0005198">
    <property type="term" value="F:structural molecule activity"/>
    <property type="evidence" value="ECO:0007669"/>
    <property type="project" value="TreeGrafter"/>
</dbReference>
<dbReference type="PROSITE" id="PS50082">
    <property type="entry name" value="WD_REPEATS_2"/>
    <property type="match status" value="2"/>
</dbReference>
<evidence type="ECO:0000256" key="18">
    <source>
        <dbReference type="SAM" id="MobiDB-lite"/>
    </source>
</evidence>
<organism evidence="20 21">
    <name type="scientific">Sporothrix schenckii (strain ATCC 58251 / de Perez 2211183)</name>
    <name type="common">Rose-picker's disease fungus</name>
    <dbReference type="NCBI Taxonomy" id="1391915"/>
    <lineage>
        <taxon>Eukaryota</taxon>
        <taxon>Fungi</taxon>
        <taxon>Dikarya</taxon>
        <taxon>Ascomycota</taxon>
        <taxon>Pezizomycotina</taxon>
        <taxon>Sordariomycetes</taxon>
        <taxon>Sordariomycetidae</taxon>
        <taxon>Ophiostomatales</taxon>
        <taxon>Ophiostomataceae</taxon>
        <taxon>Sporothrix</taxon>
    </lineage>
</organism>
<evidence type="ECO:0000256" key="5">
    <source>
        <dbReference type="ARBA" id="ARBA00021236"/>
    </source>
</evidence>
<evidence type="ECO:0000256" key="13">
    <source>
        <dbReference type="ARBA" id="ARBA00022927"/>
    </source>
</evidence>
<keyword evidence="8" id="KW-0732">Signal</keyword>
<evidence type="ECO:0000256" key="12">
    <source>
        <dbReference type="ARBA" id="ARBA00022892"/>
    </source>
</evidence>
<dbReference type="Pfam" id="PF12931">
    <property type="entry name" value="TPR_Sec16"/>
    <property type="match status" value="1"/>
</dbReference>
<evidence type="ECO:0000256" key="16">
    <source>
        <dbReference type="ARBA" id="ARBA00025471"/>
    </source>
</evidence>
<feature type="repeat" description="WD" evidence="17">
    <location>
        <begin position="254"/>
        <end position="296"/>
    </location>
</feature>
<accession>U7PHI6</accession>
<keyword evidence="13" id="KW-0653">Protein transport</keyword>
<feature type="compositionally biased region" description="Low complexity" evidence="18">
    <location>
        <begin position="1059"/>
        <end position="1072"/>
    </location>
</feature>
<dbReference type="Gene3D" id="3.40.50.1820">
    <property type="entry name" value="alpha/beta hydrolase"/>
    <property type="match status" value="1"/>
</dbReference>
<dbReference type="GO" id="GO:0015031">
    <property type="term" value="P:protein transport"/>
    <property type="evidence" value="ECO:0007669"/>
    <property type="project" value="UniProtKB-KW"/>
</dbReference>
<evidence type="ECO:0000256" key="15">
    <source>
        <dbReference type="ARBA" id="ARBA00023329"/>
    </source>
</evidence>
<dbReference type="Gene3D" id="1.20.940.10">
    <property type="entry name" value="Functional domain of the splicing factor Prp18"/>
    <property type="match status" value="1"/>
</dbReference>
<keyword evidence="15" id="KW-0968">Cytoplasmic vesicle</keyword>
<feature type="compositionally biased region" description="Pro residues" evidence="18">
    <location>
        <begin position="981"/>
        <end position="994"/>
    </location>
</feature>
<dbReference type="InterPro" id="IPR029058">
    <property type="entry name" value="AB_hydrolase_fold"/>
</dbReference>